<accession>A0A6H5IM04</accession>
<keyword evidence="2" id="KW-1185">Reference proteome</keyword>
<gene>
    <name evidence="1" type="ORF">TBRA_LOCUS10243</name>
</gene>
<sequence length="199" mass="22320">MVLCDGCDDNQILAARDGSYDLYGNDYDPLRDPNPLLQLCLLLKFLLPHFQKQRKPYLNLLMRVRSRAPDQQQQQLHIVKVWPLVPDLRLVAVGGETNSEYVTLSALQLPRSSLDGSSSECRSCGVFVCDRAARANAQKTCEIQRAAAGHDGQSGCYYDEVRSAARRGAATEARRTMGKKGAKRKTRWRTLSIGKCKYK</sequence>
<dbReference type="AlphaFoldDB" id="A0A6H5IM04"/>
<dbReference type="Proteomes" id="UP000479190">
    <property type="component" value="Unassembled WGS sequence"/>
</dbReference>
<evidence type="ECO:0000313" key="1">
    <source>
        <dbReference type="EMBL" id="CAB0038462.1"/>
    </source>
</evidence>
<name>A0A6H5IM04_9HYME</name>
<organism evidence="1 2">
    <name type="scientific">Trichogramma brassicae</name>
    <dbReference type="NCBI Taxonomy" id="86971"/>
    <lineage>
        <taxon>Eukaryota</taxon>
        <taxon>Metazoa</taxon>
        <taxon>Ecdysozoa</taxon>
        <taxon>Arthropoda</taxon>
        <taxon>Hexapoda</taxon>
        <taxon>Insecta</taxon>
        <taxon>Pterygota</taxon>
        <taxon>Neoptera</taxon>
        <taxon>Endopterygota</taxon>
        <taxon>Hymenoptera</taxon>
        <taxon>Apocrita</taxon>
        <taxon>Proctotrupomorpha</taxon>
        <taxon>Chalcidoidea</taxon>
        <taxon>Trichogrammatidae</taxon>
        <taxon>Trichogramma</taxon>
    </lineage>
</organism>
<dbReference type="EMBL" id="CADCXV010000906">
    <property type="protein sequence ID" value="CAB0038462.1"/>
    <property type="molecule type" value="Genomic_DNA"/>
</dbReference>
<evidence type="ECO:0000313" key="2">
    <source>
        <dbReference type="Proteomes" id="UP000479190"/>
    </source>
</evidence>
<protein>
    <submittedName>
        <fullName evidence="1">Uncharacterized protein</fullName>
    </submittedName>
</protein>
<reference evidence="1 2" key="1">
    <citation type="submission" date="2020-02" db="EMBL/GenBank/DDBJ databases">
        <authorList>
            <person name="Ferguson B K."/>
        </authorList>
    </citation>
    <scope>NUCLEOTIDE SEQUENCE [LARGE SCALE GENOMIC DNA]</scope>
</reference>
<proteinExistence type="predicted"/>